<dbReference type="EMBL" id="ADBL01001073">
    <property type="status" value="NOT_ANNOTATED_CDS"/>
    <property type="molecule type" value="Genomic_DNA"/>
</dbReference>
<dbReference type="InterPro" id="IPR002347">
    <property type="entry name" value="SDR_fam"/>
</dbReference>
<dbReference type="Proteomes" id="UP000011715">
    <property type="component" value="Unassembled WGS sequence"/>
</dbReference>
<dbReference type="eggNOG" id="KOG1208">
    <property type="taxonomic scope" value="Eukaryota"/>
</dbReference>
<evidence type="ECO:0000313" key="3">
    <source>
        <dbReference type="EMBL" id="KLU85550.1"/>
    </source>
</evidence>
<name>A0A0C4DX35_MAGP6</name>
<dbReference type="OMA" id="LGAHYWR"/>
<reference evidence="5" key="1">
    <citation type="submission" date="2010-05" db="EMBL/GenBank/DDBJ databases">
        <title>The genome sequence of Magnaporthe poae strain ATCC 64411.</title>
        <authorList>
            <person name="Ma L.-J."/>
            <person name="Dead R."/>
            <person name="Young S."/>
            <person name="Zeng Q."/>
            <person name="Koehrsen M."/>
            <person name="Alvarado L."/>
            <person name="Berlin A."/>
            <person name="Chapman S.B."/>
            <person name="Chen Z."/>
            <person name="Freedman E."/>
            <person name="Gellesch M."/>
            <person name="Goldberg J."/>
            <person name="Griggs A."/>
            <person name="Gujja S."/>
            <person name="Heilman E.R."/>
            <person name="Heiman D."/>
            <person name="Hepburn T."/>
            <person name="Howarth C."/>
            <person name="Jen D."/>
            <person name="Larson L."/>
            <person name="Mehta T."/>
            <person name="Neiman D."/>
            <person name="Pearson M."/>
            <person name="Roberts A."/>
            <person name="Saif S."/>
            <person name="Shea T."/>
            <person name="Shenoy N."/>
            <person name="Sisk P."/>
            <person name="Stolte C."/>
            <person name="Sykes S."/>
            <person name="Walk T."/>
            <person name="White J."/>
            <person name="Yandava C."/>
            <person name="Haas B."/>
            <person name="Nusbaum C."/>
            <person name="Birren B."/>
        </authorList>
    </citation>
    <scope>NUCLEOTIDE SEQUENCE [LARGE SCALE GENOMIC DNA]</scope>
    <source>
        <strain evidence="5">ATCC 64411 / 73-15</strain>
    </source>
</reference>
<reference evidence="4" key="5">
    <citation type="submission" date="2015-06" db="UniProtKB">
        <authorList>
            <consortium name="EnsemblFungi"/>
        </authorList>
    </citation>
    <scope>IDENTIFICATION</scope>
    <source>
        <strain evidence="4">ATCC 64411</strain>
    </source>
</reference>
<dbReference type="PANTHER" id="PTHR24320:SF152">
    <property type="entry name" value="SHORT-CHAIN DEHYDROGENASE_REDUCTASE FAMILY PROTEIN"/>
    <property type="match status" value="1"/>
</dbReference>
<dbReference type="OrthoDB" id="542013at2759"/>
<dbReference type="InterPro" id="IPR036291">
    <property type="entry name" value="NAD(P)-bd_dom_sf"/>
</dbReference>
<accession>A0A0C4DX35</accession>
<protein>
    <recommendedName>
        <fullName evidence="6">Short-chain dehydrogenase/reductase SDR</fullName>
    </recommendedName>
</protein>
<dbReference type="VEuPathDB" id="FungiDB:MAPG_04573"/>
<evidence type="ECO:0008006" key="6">
    <source>
        <dbReference type="Google" id="ProtNLM"/>
    </source>
</evidence>
<dbReference type="PANTHER" id="PTHR24320">
    <property type="entry name" value="RETINOL DEHYDROGENASE"/>
    <property type="match status" value="1"/>
</dbReference>
<dbReference type="EMBL" id="GL876968">
    <property type="protein sequence ID" value="KLU85550.1"/>
    <property type="molecule type" value="Genomic_DNA"/>
</dbReference>
<dbReference type="SUPFAM" id="SSF51735">
    <property type="entry name" value="NAD(P)-binding Rossmann-fold domains"/>
    <property type="match status" value="1"/>
</dbReference>
<sequence length="300" mass="32581">MATTAAKTILATGATSGLGFEMVKQLLAQAEQPYRFILGARDTARARTDFESLGFDTARHSLTVLPLQLTDLAGVRAFAKKALEDLDRSGDGRLDYLVLNAAAAFPADKGDSSRSKWCDTHIINYLSQHYLTHLLREKLVASRSRIVVVSSGAVQNVPDPSTLAETLKLGSGAKSGSTYPASKFLQLLTAHWWRRELRGVCDVVAVSPGMIPGTGIGRGADFEIPASIMSSAKSVETGAASILQALFRKDFPEDPDRIFLTSWGEWWPASEISASLDKELQNKWSPSKEEIEKEEGVPAE</sequence>
<evidence type="ECO:0000313" key="5">
    <source>
        <dbReference type="Proteomes" id="UP000011715"/>
    </source>
</evidence>
<reference evidence="3" key="3">
    <citation type="submission" date="2011-03" db="EMBL/GenBank/DDBJ databases">
        <title>Annotation of Magnaporthe poae ATCC 64411.</title>
        <authorList>
            <person name="Ma L.-J."/>
            <person name="Dead R."/>
            <person name="Young S.K."/>
            <person name="Zeng Q."/>
            <person name="Gargeya S."/>
            <person name="Fitzgerald M."/>
            <person name="Haas B."/>
            <person name="Abouelleil A."/>
            <person name="Alvarado L."/>
            <person name="Arachchi H.M."/>
            <person name="Berlin A."/>
            <person name="Brown A."/>
            <person name="Chapman S.B."/>
            <person name="Chen Z."/>
            <person name="Dunbar C."/>
            <person name="Freedman E."/>
            <person name="Gearin G."/>
            <person name="Gellesch M."/>
            <person name="Goldberg J."/>
            <person name="Griggs A."/>
            <person name="Gujja S."/>
            <person name="Heiman D."/>
            <person name="Howarth C."/>
            <person name="Larson L."/>
            <person name="Lui A."/>
            <person name="MacDonald P.J.P."/>
            <person name="Mehta T."/>
            <person name="Montmayeur A."/>
            <person name="Murphy C."/>
            <person name="Neiman D."/>
            <person name="Pearson M."/>
            <person name="Priest M."/>
            <person name="Roberts A."/>
            <person name="Saif S."/>
            <person name="Shea T."/>
            <person name="Shenoy N."/>
            <person name="Sisk P."/>
            <person name="Stolte C."/>
            <person name="Sykes S."/>
            <person name="Yandava C."/>
            <person name="Wortman J."/>
            <person name="Nusbaum C."/>
            <person name="Birren B."/>
        </authorList>
    </citation>
    <scope>NUCLEOTIDE SEQUENCE</scope>
    <source>
        <strain evidence="3">ATCC 64411</strain>
    </source>
</reference>
<comment type="similarity">
    <text evidence="1">Belongs to the short-chain dehydrogenases/reductases (SDR) family.</text>
</comment>
<keyword evidence="2" id="KW-0560">Oxidoreductase</keyword>
<evidence type="ECO:0000256" key="1">
    <source>
        <dbReference type="ARBA" id="ARBA00006484"/>
    </source>
</evidence>
<dbReference type="STRING" id="644358.A0A0C4DX35"/>
<gene>
    <name evidence="3" type="ORF">MAPG_04573</name>
</gene>
<dbReference type="GO" id="GO:0016491">
    <property type="term" value="F:oxidoreductase activity"/>
    <property type="evidence" value="ECO:0007669"/>
    <property type="project" value="UniProtKB-KW"/>
</dbReference>
<evidence type="ECO:0000256" key="2">
    <source>
        <dbReference type="ARBA" id="ARBA00023002"/>
    </source>
</evidence>
<dbReference type="Gene3D" id="3.40.50.720">
    <property type="entry name" value="NAD(P)-binding Rossmann-like Domain"/>
    <property type="match status" value="1"/>
</dbReference>
<dbReference type="EnsemblFungi" id="MAPG_04573T0">
    <property type="protein sequence ID" value="MAPG_04573T0"/>
    <property type="gene ID" value="MAPG_04573"/>
</dbReference>
<evidence type="ECO:0000313" key="4">
    <source>
        <dbReference type="EnsemblFungi" id="MAPG_04573T0"/>
    </source>
</evidence>
<dbReference type="PRINTS" id="PR00081">
    <property type="entry name" value="GDHRDH"/>
</dbReference>
<dbReference type="Pfam" id="PF00106">
    <property type="entry name" value="adh_short"/>
    <property type="match status" value="1"/>
</dbReference>
<keyword evidence="5" id="KW-1185">Reference proteome</keyword>
<dbReference type="AlphaFoldDB" id="A0A0C4DX35"/>
<reference evidence="3" key="2">
    <citation type="submission" date="2010-05" db="EMBL/GenBank/DDBJ databases">
        <title>The Genome Sequence of Magnaporthe poae strain ATCC 64411.</title>
        <authorList>
            <consortium name="The Broad Institute Genome Sequencing Platform"/>
            <consortium name="Broad Institute Genome Sequencing Center for Infectious Disease"/>
            <person name="Ma L.-J."/>
            <person name="Dead R."/>
            <person name="Young S."/>
            <person name="Zeng Q."/>
            <person name="Koehrsen M."/>
            <person name="Alvarado L."/>
            <person name="Berlin A."/>
            <person name="Chapman S.B."/>
            <person name="Chen Z."/>
            <person name="Freedman E."/>
            <person name="Gellesch M."/>
            <person name="Goldberg J."/>
            <person name="Griggs A."/>
            <person name="Gujja S."/>
            <person name="Heilman E.R."/>
            <person name="Heiman D."/>
            <person name="Hepburn T."/>
            <person name="Howarth C."/>
            <person name="Jen D."/>
            <person name="Larson L."/>
            <person name="Mehta T."/>
            <person name="Neiman D."/>
            <person name="Pearson M."/>
            <person name="Roberts A."/>
            <person name="Saif S."/>
            <person name="Shea T."/>
            <person name="Shenoy N."/>
            <person name="Sisk P."/>
            <person name="Stolte C."/>
            <person name="Sykes S."/>
            <person name="Walk T."/>
            <person name="White J."/>
            <person name="Yandava C."/>
            <person name="Haas B."/>
            <person name="Nusbaum C."/>
            <person name="Birren B."/>
        </authorList>
    </citation>
    <scope>NUCLEOTIDE SEQUENCE</scope>
    <source>
        <strain evidence="3">ATCC 64411</strain>
    </source>
</reference>
<organism evidence="4 5">
    <name type="scientific">Magnaporthiopsis poae (strain ATCC 64411 / 73-15)</name>
    <name type="common">Kentucky bluegrass fungus</name>
    <name type="synonym">Magnaporthe poae</name>
    <dbReference type="NCBI Taxonomy" id="644358"/>
    <lineage>
        <taxon>Eukaryota</taxon>
        <taxon>Fungi</taxon>
        <taxon>Dikarya</taxon>
        <taxon>Ascomycota</taxon>
        <taxon>Pezizomycotina</taxon>
        <taxon>Sordariomycetes</taxon>
        <taxon>Sordariomycetidae</taxon>
        <taxon>Magnaporthales</taxon>
        <taxon>Magnaporthaceae</taxon>
        <taxon>Magnaporthiopsis</taxon>
    </lineage>
</organism>
<reference evidence="4" key="4">
    <citation type="journal article" date="2015" name="G3 (Bethesda)">
        <title>Genome sequences of three phytopathogenic species of the Magnaporthaceae family of fungi.</title>
        <authorList>
            <person name="Okagaki L.H."/>
            <person name="Nunes C.C."/>
            <person name="Sailsbery J."/>
            <person name="Clay B."/>
            <person name="Brown D."/>
            <person name="John T."/>
            <person name="Oh Y."/>
            <person name="Young N."/>
            <person name="Fitzgerald M."/>
            <person name="Haas B.J."/>
            <person name="Zeng Q."/>
            <person name="Young S."/>
            <person name="Adiconis X."/>
            <person name="Fan L."/>
            <person name="Levin J.Z."/>
            <person name="Mitchell T.K."/>
            <person name="Okubara P.A."/>
            <person name="Farman M.L."/>
            <person name="Kohn L.M."/>
            <person name="Birren B."/>
            <person name="Ma L.-J."/>
            <person name="Dean R.A."/>
        </authorList>
    </citation>
    <scope>NUCLEOTIDE SEQUENCE</scope>
    <source>
        <strain evidence="4">ATCC 64411 / 73-15</strain>
    </source>
</reference>
<proteinExistence type="inferred from homology"/>